<sequence length="57" mass="6350">MGLRDGTILRICPVGVAEKRPFSRSFKVTTALLRRRLWQVKGIGRLLGPCPAEPYPA</sequence>
<accession>A0A081RBG3</accession>
<gene>
    <name evidence="1" type="ORF">BV95_03153</name>
</gene>
<dbReference type="Proteomes" id="UP000028411">
    <property type="component" value="Unassembled WGS sequence"/>
</dbReference>
<name>A0A081RBG3_SPHCR</name>
<proteinExistence type="predicted"/>
<dbReference type="AlphaFoldDB" id="A0A081RBG3"/>
<protein>
    <submittedName>
        <fullName evidence="1">Uncharacterized protein</fullName>
    </submittedName>
</protein>
<dbReference type="EMBL" id="JFHR01000040">
    <property type="protein sequence ID" value="KEQ52536.1"/>
    <property type="molecule type" value="Genomic_DNA"/>
</dbReference>
<reference evidence="1 2" key="1">
    <citation type="submission" date="2014-02" db="EMBL/GenBank/DDBJ databases">
        <title>Whole genome sequence of Sphingobium chlorophenolicum NBRC 16172.</title>
        <authorList>
            <person name="Gan H.M."/>
            <person name="Gan H.Y."/>
            <person name="Chew T.H."/>
            <person name="Savka M.A."/>
        </authorList>
    </citation>
    <scope>NUCLEOTIDE SEQUENCE [LARGE SCALE GENOMIC DNA]</scope>
    <source>
        <strain evidence="1 2">NBRC 16172</strain>
    </source>
</reference>
<organism evidence="1 2">
    <name type="scientific">Sphingobium chlorophenolicum</name>
    <dbReference type="NCBI Taxonomy" id="46429"/>
    <lineage>
        <taxon>Bacteria</taxon>
        <taxon>Pseudomonadati</taxon>
        <taxon>Pseudomonadota</taxon>
        <taxon>Alphaproteobacteria</taxon>
        <taxon>Sphingomonadales</taxon>
        <taxon>Sphingomonadaceae</taxon>
        <taxon>Sphingobium</taxon>
    </lineage>
</organism>
<evidence type="ECO:0000313" key="2">
    <source>
        <dbReference type="Proteomes" id="UP000028411"/>
    </source>
</evidence>
<evidence type="ECO:0000313" key="1">
    <source>
        <dbReference type="EMBL" id="KEQ52536.1"/>
    </source>
</evidence>
<dbReference type="PATRIC" id="fig|46429.4.peg.3133"/>
<comment type="caution">
    <text evidence="1">The sequence shown here is derived from an EMBL/GenBank/DDBJ whole genome shotgun (WGS) entry which is preliminary data.</text>
</comment>